<dbReference type="Proteomes" id="UP000235388">
    <property type="component" value="Unassembled WGS sequence"/>
</dbReference>
<gene>
    <name evidence="3" type="ORF">PCANC_28200</name>
</gene>
<dbReference type="AlphaFoldDB" id="A0A2N5RZC7"/>
<evidence type="ECO:0000313" key="3">
    <source>
        <dbReference type="EMBL" id="PLW06349.1"/>
    </source>
</evidence>
<dbReference type="Pfam" id="PF25597">
    <property type="entry name" value="SH3_retrovirus"/>
    <property type="match status" value="1"/>
</dbReference>
<reference evidence="3 4" key="1">
    <citation type="submission" date="2017-11" db="EMBL/GenBank/DDBJ databases">
        <title>De novo assembly and phasing of dikaryotic genomes from two isolates of Puccinia coronata f. sp. avenae, the causal agent of oat crown rust.</title>
        <authorList>
            <person name="Miller M.E."/>
            <person name="Zhang Y."/>
            <person name="Omidvar V."/>
            <person name="Sperschneider J."/>
            <person name="Schwessinger B."/>
            <person name="Raley C."/>
            <person name="Palmer J.M."/>
            <person name="Garnica D."/>
            <person name="Upadhyaya N."/>
            <person name="Rathjen J."/>
            <person name="Taylor J.M."/>
            <person name="Park R.F."/>
            <person name="Dodds P.N."/>
            <person name="Hirsch C.D."/>
            <person name="Kianian S.F."/>
            <person name="Figueroa M."/>
        </authorList>
    </citation>
    <scope>NUCLEOTIDE SEQUENCE [LARGE SCALE GENOMIC DNA]</scope>
    <source>
        <strain evidence="3">12NC29</strain>
    </source>
</reference>
<feature type="compositionally biased region" description="Basic and acidic residues" evidence="1">
    <location>
        <begin position="104"/>
        <end position="116"/>
    </location>
</feature>
<evidence type="ECO:0000313" key="4">
    <source>
        <dbReference type="Proteomes" id="UP000235388"/>
    </source>
</evidence>
<comment type="caution">
    <text evidence="3">The sequence shown here is derived from an EMBL/GenBank/DDBJ whole genome shotgun (WGS) entry which is preliminary data.</text>
</comment>
<keyword evidence="4" id="KW-1185">Reference proteome</keyword>
<sequence>MNRRKGWKFDPKGEEGLLVGFNVALRSYRIVTKSRKVVESKHVCFLKQPEEGTLNSDDGIEFNQLEDSVTPQDQEERKETSQEPQPSNHREMETDSDQEASQDSEAKIENLLRPDSDSSPTQETSNNSQTPQPQIGRRFRQQSR</sequence>
<dbReference type="InterPro" id="IPR057670">
    <property type="entry name" value="SH3_retrovirus"/>
</dbReference>
<dbReference type="EMBL" id="PGCJ01001325">
    <property type="protein sequence ID" value="PLW06349.1"/>
    <property type="molecule type" value="Genomic_DNA"/>
</dbReference>
<feature type="compositionally biased region" description="Polar residues" evidence="1">
    <location>
        <begin position="117"/>
        <end position="133"/>
    </location>
</feature>
<evidence type="ECO:0000256" key="1">
    <source>
        <dbReference type="SAM" id="MobiDB-lite"/>
    </source>
</evidence>
<accession>A0A2N5RZC7</accession>
<proteinExistence type="predicted"/>
<name>A0A2N5RZC7_9BASI</name>
<feature type="region of interest" description="Disordered" evidence="1">
    <location>
        <begin position="48"/>
        <end position="144"/>
    </location>
</feature>
<feature type="domain" description="Retroviral polymerase SH3-like" evidence="2">
    <location>
        <begin position="4"/>
        <end position="48"/>
    </location>
</feature>
<organism evidence="3 4">
    <name type="scientific">Puccinia coronata f. sp. avenae</name>
    <dbReference type="NCBI Taxonomy" id="200324"/>
    <lineage>
        <taxon>Eukaryota</taxon>
        <taxon>Fungi</taxon>
        <taxon>Dikarya</taxon>
        <taxon>Basidiomycota</taxon>
        <taxon>Pucciniomycotina</taxon>
        <taxon>Pucciniomycetes</taxon>
        <taxon>Pucciniales</taxon>
        <taxon>Pucciniaceae</taxon>
        <taxon>Puccinia</taxon>
    </lineage>
</organism>
<dbReference type="OrthoDB" id="2507228at2759"/>
<evidence type="ECO:0000259" key="2">
    <source>
        <dbReference type="Pfam" id="PF25597"/>
    </source>
</evidence>
<protein>
    <recommendedName>
        <fullName evidence="2">Retroviral polymerase SH3-like domain-containing protein</fullName>
    </recommendedName>
</protein>